<dbReference type="Pfam" id="PF02645">
    <property type="entry name" value="DegV"/>
    <property type="match status" value="1"/>
</dbReference>
<dbReference type="Gene3D" id="1.25.40.340">
    <property type="match status" value="1"/>
</dbReference>
<dbReference type="PANTHER" id="PTHR33434">
    <property type="entry name" value="DEGV DOMAIN-CONTAINING PROTEIN DR_1986-RELATED"/>
    <property type="match status" value="1"/>
</dbReference>
<dbReference type="InterPro" id="IPR043168">
    <property type="entry name" value="DegV_C"/>
</dbReference>
<dbReference type="PANTHER" id="PTHR33434:SF4">
    <property type="entry name" value="PHOSPHATASE PROTEIN"/>
    <property type="match status" value="1"/>
</dbReference>
<dbReference type="InterPro" id="IPR048394">
    <property type="entry name" value="FakA-like_M"/>
</dbReference>
<dbReference type="InterPro" id="IPR003797">
    <property type="entry name" value="DegV"/>
</dbReference>
<proteinExistence type="predicted"/>
<dbReference type="PROSITE" id="PS51480">
    <property type="entry name" value="DHAL"/>
    <property type="match status" value="1"/>
</dbReference>
<evidence type="ECO:0000256" key="1">
    <source>
        <dbReference type="ARBA" id="ARBA00023121"/>
    </source>
</evidence>
<keyword evidence="1" id="KW-0446">Lipid-binding</keyword>
<dbReference type="SMART" id="SM01121">
    <property type="entry name" value="Dak1_2"/>
    <property type="match status" value="1"/>
</dbReference>
<dbReference type="HOGENOM" id="CLU_017496_2_0_7"/>
<dbReference type="AlphaFoldDB" id="C6BSA4"/>
<reference evidence="3 4" key="1">
    <citation type="submission" date="2009-06" db="EMBL/GenBank/DDBJ databases">
        <title>Complete sequence of Desulfovibrio salexigens DSM 2638.</title>
        <authorList>
            <consortium name="US DOE Joint Genome Institute"/>
            <person name="Lucas S."/>
            <person name="Copeland A."/>
            <person name="Lapidus A."/>
            <person name="Glavina del Rio T."/>
            <person name="Tice H."/>
            <person name="Bruce D."/>
            <person name="Goodwin L."/>
            <person name="Pitluck S."/>
            <person name="Munk A.C."/>
            <person name="Brettin T."/>
            <person name="Detter J.C."/>
            <person name="Han C."/>
            <person name="Tapia R."/>
            <person name="Larimer F."/>
            <person name="Land M."/>
            <person name="Hauser L."/>
            <person name="Kyrpides N."/>
            <person name="Anderson I."/>
            <person name="Wall J.D."/>
            <person name="Arkin A.P."/>
            <person name="Dehal P."/>
            <person name="Chivian D."/>
            <person name="Giles B."/>
            <person name="Hazen T.C."/>
        </authorList>
    </citation>
    <scope>NUCLEOTIDE SEQUENCE [LARGE SCALE GENOMIC DNA]</scope>
    <source>
        <strain evidence="4">ATCC 14822 / DSM 2638 / NCIMB 8403 / VKM B-1763</strain>
    </source>
</reference>
<dbReference type="Gene3D" id="3.40.50.10170">
    <property type="match status" value="1"/>
</dbReference>
<dbReference type="InterPro" id="IPR050270">
    <property type="entry name" value="DegV_domain_contain"/>
</dbReference>
<gene>
    <name evidence="3" type="ordered locus">Desal_1518</name>
</gene>
<evidence type="ECO:0000259" key="2">
    <source>
        <dbReference type="PROSITE" id="PS51480"/>
    </source>
</evidence>
<dbReference type="GO" id="GO:0008289">
    <property type="term" value="F:lipid binding"/>
    <property type="evidence" value="ECO:0007669"/>
    <property type="project" value="UniProtKB-KW"/>
</dbReference>
<dbReference type="eggNOG" id="COG1461">
    <property type="taxonomic scope" value="Bacteria"/>
</dbReference>
<dbReference type="SUPFAM" id="SSF82549">
    <property type="entry name" value="DAK1/DegV-like"/>
    <property type="match status" value="1"/>
</dbReference>
<dbReference type="STRING" id="526222.Desal_1518"/>
<feature type="domain" description="DhaL" evidence="2">
    <location>
        <begin position="15"/>
        <end position="207"/>
    </location>
</feature>
<dbReference type="PROSITE" id="PS51482">
    <property type="entry name" value="DEGV"/>
    <property type="match status" value="1"/>
</dbReference>
<protein>
    <submittedName>
        <fullName evidence="3">DegV family protein</fullName>
    </submittedName>
</protein>
<dbReference type="KEGG" id="dsa:Desal_1518"/>
<dbReference type="GO" id="GO:0004371">
    <property type="term" value="F:glycerone kinase activity"/>
    <property type="evidence" value="ECO:0007669"/>
    <property type="project" value="InterPro"/>
</dbReference>
<dbReference type="Pfam" id="PF21645">
    <property type="entry name" value="FakA-like_M"/>
    <property type="match status" value="1"/>
</dbReference>
<evidence type="ECO:0000313" key="4">
    <source>
        <dbReference type="Proteomes" id="UP000002601"/>
    </source>
</evidence>
<name>C6BSA4_MARSD</name>
<dbReference type="Gene3D" id="3.30.1180.10">
    <property type="match status" value="1"/>
</dbReference>
<dbReference type="Pfam" id="PF02734">
    <property type="entry name" value="Dak2"/>
    <property type="match status" value="1"/>
</dbReference>
<dbReference type="InterPro" id="IPR004007">
    <property type="entry name" value="DhaL_dom"/>
</dbReference>
<dbReference type="InterPro" id="IPR036117">
    <property type="entry name" value="DhaL_dom_sf"/>
</dbReference>
<dbReference type="Proteomes" id="UP000002601">
    <property type="component" value="Chromosome"/>
</dbReference>
<dbReference type="InterPro" id="IPR033470">
    <property type="entry name" value="FakA-like_C"/>
</dbReference>
<keyword evidence="4" id="KW-1185">Reference proteome</keyword>
<dbReference type="GO" id="GO:0006071">
    <property type="term" value="P:glycerol metabolic process"/>
    <property type="evidence" value="ECO:0007669"/>
    <property type="project" value="InterPro"/>
</dbReference>
<sequence length="600" mass="64621">MTTANTVKIDYVDGVRFRRGVVAAASKLIANSPHLDAINVFPVPDGDTGANMAGTMRNIVSSTGKSVERSIEKMTAMIAESALDGAKGNSGAILAQFLCGFAEGVKDMPKLSPADFAQAASLAAKRSCEAISDPKDGTILSVIRDWAAHLHANGDNYRDFHHLLSDSLEYARNSAKCTTEKLAELKAAGVVDAGAQGFVYLLEGIVDLLENGKIERSFLPDARNSKSFANVQDKVAVESLDFRFCTEFLLKGQDVDRVAVRDAISEMGDSLIVAGTPTSVKIHIHTNDPDAVEKIVSNYGEVVKRKVDDMLVQHKRLLADERTVGILTDSTCDLPDEVLEEYDIRVVPMRLSIDENDYIDRVTLSSSEFYKILPSAKRALSSQPTPGDMKRAYAKVSSDYEDVVSLHVAKVLSGTFQNALTVSSPFDNVSAIDSKMLTIGLGLPVLEAARAAKKGATAAEVRRVADRAVENVKIFVTIDCLDYAVRGGRLSKGQGMIAKALNIKPILQFAGEGHPKVVAKSFGVKRQEDALIKLVKDNAYGRANLRYAISHADAPETAEKFSRVLKAEFGAEPEFIVEASPVLGLHSGPGACAVAFITDE</sequence>
<dbReference type="NCBIfam" id="TIGR00762">
    <property type="entry name" value="DegV"/>
    <property type="match status" value="1"/>
</dbReference>
<evidence type="ECO:0000313" key="3">
    <source>
        <dbReference type="EMBL" id="ACS79580.1"/>
    </source>
</evidence>
<dbReference type="EMBL" id="CP001649">
    <property type="protein sequence ID" value="ACS79580.1"/>
    <property type="molecule type" value="Genomic_DNA"/>
</dbReference>
<dbReference type="SUPFAM" id="SSF101473">
    <property type="entry name" value="DhaL-like"/>
    <property type="match status" value="1"/>
</dbReference>
<dbReference type="OrthoDB" id="9760324at2"/>
<accession>C6BSA4</accession>
<organism evidence="3 4">
    <name type="scientific">Maridesulfovibrio salexigens (strain ATCC 14822 / DSM 2638 / NCIMB 8403 / VKM B-1763)</name>
    <name type="common">Desulfovibrio salexigens</name>
    <dbReference type="NCBI Taxonomy" id="526222"/>
    <lineage>
        <taxon>Bacteria</taxon>
        <taxon>Pseudomonadati</taxon>
        <taxon>Thermodesulfobacteriota</taxon>
        <taxon>Desulfovibrionia</taxon>
        <taxon>Desulfovibrionales</taxon>
        <taxon>Desulfovibrionaceae</taxon>
        <taxon>Maridesulfovibrio</taxon>
    </lineage>
</organism>
<dbReference type="SMART" id="SM01120">
    <property type="entry name" value="Dak2"/>
    <property type="match status" value="1"/>
</dbReference>